<protein>
    <recommendedName>
        <fullName evidence="7">XK-related protein</fullName>
    </recommendedName>
</protein>
<comment type="caution">
    <text evidence="8">The sequence shown here is derived from an EMBL/GenBank/DDBJ whole genome shotgun (WGS) entry which is preliminary data.</text>
</comment>
<name>A0A5N5LUN8_PANHP</name>
<dbReference type="InterPro" id="IPR050895">
    <property type="entry name" value="XK-related_scramblase"/>
</dbReference>
<dbReference type="Proteomes" id="UP000327468">
    <property type="component" value="Chromosome 16"/>
</dbReference>
<keyword evidence="4 7" id="KW-0812">Transmembrane</keyword>
<evidence type="ECO:0000256" key="6">
    <source>
        <dbReference type="ARBA" id="ARBA00023136"/>
    </source>
</evidence>
<comment type="similarity">
    <text evidence="2 7">Belongs to the XK family.</text>
</comment>
<dbReference type="GO" id="GO:0005886">
    <property type="term" value="C:plasma membrane"/>
    <property type="evidence" value="ECO:0007669"/>
    <property type="project" value="UniProtKB-SubCell"/>
</dbReference>
<feature type="transmembrane region" description="Helical" evidence="7">
    <location>
        <begin position="81"/>
        <end position="105"/>
    </location>
</feature>
<comment type="subcellular location">
    <subcellularLocation>
        <location evidence="1">Cell membrane</location>
        <topology evidence="1">Multi-pass membrane protein</topology>
    </subcellularLocation>
    <subcellularLocation>
        <location evidence="7">Membrane</location>
        <topology evidence="7">Multi-pass membrane protein</topology>
    </subcellularLocation>
</comment>
<evidence type="ECO:0000256" key="1">
    <source>
        <dbReference type="ARBA" id="ARBA00004651"/>
    </source>
</evidence>
<reference evidence="8 9" key="1">
    <citation type="submission" date="2019-06" db="EMBL/GenBank/DDBJ databases">
        <title>A chromosome-scale genome assembly of the striped catfish, Pangasianodon hypophthalmus.</title>
        <authorList>
            <person name="Wen M."/>
            <person name="Zahm M."/>
            <person name="Roques C."/>
            <person name="Cabau C."/>
            <person name="Klopp C."/>
            <person name="Donnadieu C."/>
            <person name="Jouanno E."/>
            <person name="Avarre J.-C."/>
            <person name="Campet M."/>
            <person name="Ha T.T.T."/>
            <person name="Dugue R."/>
            <person name="Lampietro C."/>
            <person name="Louis A."/>
            <person name="Herpin A."/>
            <person name="Echchiki A."/>
            <person name="Berthelot C."/>
            <person name="Parey E."/>
            <person name="Roest-Crollius H."/>
            <person name="Braasch I."/>
            <person name="Postlethwait J."/>
            <person name="Bobe J."/>
            <person name="Montfort J."/>
            <person name="Bouchez O."/>
            <person name="Begum T."/>
            <person name="Schartl M."/>
            <person name="Guiguen Y."/>
        </authorList>
    </citation>
    <scope>NUCLEOTIDE SEQUENCE [LARGE SCALE GENOMIC DNA]</scope>
    <source>
        <strain evidence="8 9">Indonesia</strain>
        <tissue evidence="8">Blood</tissue>
    </source>
</reference>
<dbReference type="Pfam" id="PF09815">
    <property type="entry name" value="XK-related"/>
    <property type="match status" value="1"/>
</dbReference>
<dbReference type="EMBL" id="VFJC01000017">
    <property type="protein sequence ID" value="KAB5546410.1"/>
    <property type="molecule type" value="Genomic_DNA"/>
</dbReference>
<sequence>MAAKSDGAAASAVASASACARDKEPEARCVLAGPEELQDGSRRHALLDCCWVLCALLVFFCDGATDVWLSADYYARRDYWWFALTLLFAALPSAVVQVLSFRWFVYDYAAETEEDAAAAAAAAAARSRSRTLRCCRACMWTFQSLVHILQLGQMWR</sequence>
<gene>
    <name evidence="8" type="ORF">PHYPO_G00071720</name>
</gene>
<keyword evidence="9" id="KW-1185">Reference proteome</keyword>
<dbReference type="PROSITE" id="PS51257">
    <property type="entry name" value="PROKAR_LIPOPROTEIN"/>
    <property type="match status" value="1"/>
</dbReference>
<dbReference type="InterPro" id="IPR018629">
    <property type="entry name" value="XK-rel"/>
</dbReference>
<dbReference type="GO" id="GO:0043652">
    <property type="term" value="P:engulfment of apoptotic cell"/>
    <property type="evidence" value="ECO:0007669"/>
    <property type="project" value="TreeGrafter"/>
</dbReference>
<evidence type="ECO:0000313" key="9">
    <source>
        <dbReference type="Proteomes" id="UP000327468"/>
    </source>
</evidence>
<evidence type="ECO:0000256" key="7">
    <source>
        <dbReference type="RuleBase" id="RU910716"/>
    </source>
</evidence>
<proteinExistence type="inferred from homology"/>
<evidence type="ECO:0000256" key="4">
    <source>
        <dbReference type="ARBA" id="ARBA00022692"/>
    </source>
</evidence>
<dbReference type="PANTHER" id="PTHR16024:SF7">
    <property type="entry name" value="XK-RELATED PROTEIN 7"/>
    <property type="match status" value="1"/>
</dbReference>
<organism evidence="8 9">
    <name type="scientific">Pangasianodon hypophthalmus</name>
    <name type="common">Striped catfish</name>
    <name type="synonym">Helicophagus hypophthalmus</name>
    <dbReference type="NCBI Taxonomy" id="310915"/>
    <lineage>
        <taxon>Eukaryota</taxon>
        <taxon>Metazoa</taxon>
        <taxon>Chordata</taxon>
        <taxon>Craniata</taxon>
        <taxon>Vertebrata</taxon>
        <taxon>Euteleostomi</taxon>
        <taxon>Actinopterygii</taxon>
        <taxon>Neopterygii</taxon>
        <taxon>Teleostei</taxon>
        <taxon>Ostariophysi</taxon>
        <taxon>Siluriformes</taxon>
        <taxon>Pangasiidae</taxon>
        <taxon>Pangasianodon</taxon>
    </lineage>
</organism>
<dbReference type="PANTHER" id="PTHR16024">
    <property type="entry name" value="XK-RELATED PROTEIN"/>
    <property type="match status" value="1"/>
</dbReference>
<dbReference type="GO" id="GO:1902742">
    <property type="term" value="P:apoptotic process involved in development"/>
    <property type="evidence" value="ECO:0007669"/>
    <property type="project" value="TreeGrafter"/>
</dbReference>
<evidence type="ECO:0000256" key="2">
    <source>
        <dbReference type="ARBA" id="ARBA00008789"/>
    </source>
</evidence>
<dbReference type="GO" id="GO:0070782">
    <property type="term" value="P:phosphatidylserine exposure on apoptotic cell surface"/>
    <property type="evidence" value="ECO:0007669"/>
    <property type="project" value="TreeGrafter"/>
</dbReference>
<keyword evidence="6 7" id="KW-0472">Membrane</keyword>
<evidence type="ECO:0000256" key="3">
    <source>
        <dbReference type="ARBA" id="ARBA00022475"/>
    </source>
</evidence>
<accession>A0A5N5LUN8</accession>
<evidence type="ECO:0000313" key="8">
    <source>
        <dbReference type="EMBL" id="KAB5546410.1"/>
    </source>
</evidence>
<dbReference type="AlphaFoldDB" id="A0A5N5LUN8"/>
<keyword evidence="5 7" id="KW-1133">Transmembrane helix</keyword>
<feature type="transmembrane region" description="Helical" evidence="7">
    <location>
        <begin position="44"/>
        <end position="69"/>
    </location>
</feature>
<keyword evidence="3" id="KW-1003">Cell membrane</keyword>
<evidence type="ECO:0000256" key="5">
    <source>
        <dbReference type="ARBA" id="ARBA00022989"/>
    </source>
</evidence>
<comment type="caution">
    <text evidence="7">Lacks conserved residue(s) required for the propagation of feature annotation.</text>
</comment>